<protein>
    <submittedName>
        <fullName evidence="4">Galactose oxidase</fullName>
    </submittedName>
</protein>
<keyword evidence="2" id="KW-0677">Repeat</keyword>
<evidence type="ECO:0000256" key="3">
    <source>
        <dbReference type="SAM" id="MobiDB-lite"/>
    </source>
</evidence>
<dbReference type="OrthoDB" id="10251809at2759"/>
<dbReference type="SUPFAM" id="SSF117281">
    <property type="entry name" value="Kelch motif"/>
    <property type="match status" value="2"/>
</dbReference>
<dbReference type="Proteomes" id="UP000053558">
    <property type="component" value="Unassembled WGS sequence"/>
</dbReference>
<keyword evidence="5" id="KW-1185">Reference proteome</keyword>
<dbReference type="PANTHER" id="PTHR46093:SF18">
    <property type="entry name" value="FIBRONECTIN TYPE-III DOMAIN-CONTAINING PROTEIN"/>
    <property type="match status" value="1"/>
</dbReference>
<dbReference type="KEGG" id="cput:CONPUDRAFT_63912"/>
<dbReference type="PANTHER" id="PTHR46093">
    <property type="entry name" value="ACYL-COA-BINDING DOMAIN-CONTAINING PROTEIN 5"/>
    <property type="match status" value="1"/>
</dbReference>
<dbReference type="EMBL" id="JH711585">
    <property type="protein sequence ID" value="EIW76831.1"/>
    <property type="molecule type" value="Genomic_DNA"/>
</dbReference>
<evidence type="ECO:0000313" key="4">
    <source>
        <dbReference type="EMBL" id="EIW76831.1"/>
    </source>
</evidence>
<evidence type="ECO:0000256" key="1">
    <source>
        <dbReference type="ARBA" id="ARBA00022441"/>
    </source>
</evidence>
<sequence>MPGTPRSAARKPSSLRHASDRPDRTERERERGERGETASGKERERDRERDQSRRTPSDAISLRNRASSPNSRKEKERERTKRRTSASPRRRLEPRLPNDYKAVPVPATNMYWSRAPTHGLLPSRPTRAHTATLVDSTVWLFGGCDERGCCADVWTFDTDSFLFSRPDTQGDPPPPCRAHSATLVDRKIVFFGGGQGPVYYNATWILDTTTHRWIKPTFIIPEGKDPEDYTPAPRRAHTAVLYDNKIWVFGGGNGLQALADLWALDVSGSVDKLKWEKVETGGDEKPSPRGYHTANLVGDIMVVIGGSDGKECFSDVWCLNLRTMWWTRVDSLTKAPSYRRLSHTSTQVGSYLFVIGGHDGSSYSSDVLLYNLVSLQYEPRVIRGRPPTARGYHVALIADSRLFTFGGFNGHDVFDDVHILELAGAAYLPQVMSFAIPI</sequence>
<keyword evidence="1" id="KW-0880">Kelch repeat</keyword>
<dbReference type="Gene3D" id="2.120.10.80">
    <property type="entry name" value="Kelch-type beta propeller"/>
    <property type="match status" value="2"/>
</dbReference>
<dbReference type="AlphaFoldDB" id="A0A5M3ME24"/>
<dbReference type="OMA" id="TMTWDRR"/>
<dbReference type="InterPro" id="IPR015915">
    <property type="entry name" value="Kelch-typ_b-propeller"/>
</dbReference>
<feature type="region of interest" description="Disordered" evidence="3">
    <location>
        <begin position="1"/>
        <end position="101"/>
    </location>
</feature>
<evidence type="ECO:0000313" key="5">
    <source>
        <dbReference type="Proteomes" id="UP000053558"/>
    </source>
</evidence>
<reference evidence="5" key="1">
    <citation type="journal article" date="2012" name="Science">
        <title>The Paleozoic origin of enzymatic lignin decomposition reconstructed from 31 fungal genomes.</title>
        <authorList>
            <person name="Floudas D."/>
            <person name="Binder M."/>
            <person name="Riley R."/>
            <person name="Barry K."/>
            <person name="Blanchette R.A."/>
            <person name="Henrissat B."/>
            <person name="Martinez A.T."/>
            <person name="Otillar R."/>
            <person name="Spatafora J.W."/>
            <person name="Yadav J.S."/>
            <person name="Aerts A."/>
            <person name="Benoit I."/>
            <person name="Boyd A."/>
            <person name="Carlson A."/>
            <person name="Copeland A."/>
            <person name="Coutinho P.M."/>
            <person name="de Vries R.P."/>
            <person name="Ferreira P."/>
            <person name="Findley K."/>
            <person name="Foster B."/>
            <person name="Gaskell J."/>
            <person name="Glotzer D."/>
            <person name="Gorecki P."/>
            <person name="Heitman J."/>
            <person name="Hesse C."/>
            <person name="Hori C."/>
            <person name="Igarashi K."/>
            <person name="Jurgens J.A."/>
            <person name="Kallen N."/>
            <person name="Kersten P."/>
            <person name="Kohler A."/>
            <person name="Kuees U."/>
            <person name="Kumar T.K.A."/>
            <person name="Kuo A."/>
            <person name="LaButti K."/>
            <person name="Larrondo L.F."/>
            <person name="Lindquist E."/>
            <person name="Ling A."/>
            <person name="Lombard V."/>
            <person name="Lucas S."/>
            <person name="Lundell T."/>
            <person name="Martin R."/>
            <person name="McLaughlin D.J."/>
            <person name="Morgenstern I."/>
            <person name="Morin E."/>
            <person name="Murat C."/>
            <person name="Nagy L.G."/>
            <person name="Nolan M."/>
            <person name="Ohm R.A."/>
            <person name="Patyshakuliyeva A."/>
            <person name="Rokas A."/>
            <person name="Ruiz-Duenas F.J."/>
            <person name="Sabat G."/>
            <person name="Salamov A."/>
            <person name="Samejima M."/>
            <person name="Schmutz J."/>
            <person name="Slot J.C."/>
            <person name="St John F."/>
            <person name="Stenlid J."/>
            <person name="Sun H."/>
            <person name="Sun S."/>
            <person name="Syed K."/>
            <person name="Tsang A."/>
            <person name="Wiebenga A."/>
            <person name="Young D."/>
            <person name="Pisabarro A."/>
            <person name="Eastwood D.C."/>
            <person name="Martin F."/>
            <person name="Cullen D."/>
            <person name="Grigoriev I.V."/>
            <person name="Hibbett D.S."/>
        </authorList>
    </citation>
    <scope>NUCLEOTIDE SEQUENCE [LARGE SCALE GENOMIC DNA]</scope>
    <source>
        <strain evidence="5">RWD-64-598 SS2</strain>
    </source>
</reference>
<accession>A0A5M3ME24</accession>
<evidence type="ECO:0000256" key="2">
    <source>
        <dbReference type="ARBA" id="ARBA00022737"/>
    </source>
</evidence>
<comment type="caution">
    <text evidence="4">The sequence shown here is derived from an EMBL/GenBank/DDBJ whole genome shotgun (WGS) entry which is preliminary data.</text>
</comment>
<feature type="compositionally biased region" description="Basic and acidic residues" evidence="3">
    <location>
        <begin position="17"/>
        <end position="56"/>
    </location>
</feature>
<dbReference type="Pfam" id="PF24681">
    <property type="entry name" value="Kelch_KLHDC2_KLHL20_DRC7"/>
    <property type="match status" value="2"/>
</dbReference>
<proteinExistence type="predicted"/>
<dbReference type="RefSeq" id="XP_007772907.1">
    <property type="nucleotide sequence ID" value="XM_007774717.1"/>
</dbReference>
<organism evidence="4 5">
    <name type="scientific">Coniophora puteana (strain RWD-64-598)</name>
    <name type="common">Brown rot fungus</name>
    <dbReference type="NCBI Taxonomy" id="741705"/>
    <lineage>
        <taxon>Eukaryota</taxon>
        <taxon>Fungi</taxon>
        <taxon>Dikarya</taxon>
        <taxon>Basidiomycota</taxon>
        <taxon>Agaricomycotina</taxon>
        <taxon>Agaricomycetes</taxon>
        <taxon>Agaricomycetidae</taxon>
        <taxon>Boletales</taxon>
        <taxon>Coniophorineae</taxon>
        <taxon>Coniophoraceae</taxon>
        <taxon>Coniophora</taxon>
    </lineage>
</organism>
<gene>
    <name evidence="4" type="ORF">CONPUDRAFT_63912</name>
</gene>
<dbReference type="GeneID" id="19208325"/>
<name>A0A5M3ME24_CONPW</name>